<evidence type="ECO:0000259" key="9">
    <source>
        <dbReference type="SMART" id="SM00607"/>
    </source>
</evidence>
<evidence type="ECO:0000256" key="6">
    <source>
        <dbReference type="ARBA" id="ARBA00022837"/>
    </source>
</evidence>
<proteinExistence type="inferred from homology"/>
<gene>
    <name evidence="10" type="ORF">Q8A67_001631</name>
</gene>
<keyword evidence="6" id="KW-0106">Calcium</keyword>
<dbReference type="Pfam" id="PF22633">
    <property type="entry name" value="F5_F8_type_C_2"/>
    <property type="match status" value="1"/>
</dbReference>
<keyword evidence="7" id="KW-1015">Disulfide bond</keyword>
<dbReference type="GO" id="GO:0010185">
    <property type="term" value="P:regulation of cellular defense response"/>
    <property type="evidence" value="ECO:0007669"/>
    <property type="project" value="UniProtKB-ARBA"/>
</dbReference>
<feature type="domain" description="Fucolectin tachylectin-4 pentraxin-1" evidence="9">
    <location>
        <begin position="25"/>
        <end position="171"/>
    </location>
</feature>
<keyword evidence="11" id="KW-1185">Reference proteome</keyword>
<dbReference type="SUPFAM" id="SSF49785">
    <property type="entry name" value="Galactose-binding domain-like"/>
    <property type="match status" value="1"/>
</dbReference>
<accession>A0AA88Q9J3</accession>
<dbReference type="PANTHER" id="PTHR45713">
    <property type="entry name" value="FTP DOMAIN-CONTAINING PROTEIN"/>
    <property type="match status" value="1"/>
</dbReference>
<comment type="subunit">
    <text evidence="3">Homotrimer.</text>
</comment>
<keyword evidence="4" id="KW-0479">Metal-binding</keyword>
<name>A0AA88Q9J3_9TELE</name>
<dbReference type="AlphaFoldDB" id="A0AA88Q9J3"/>
<evidence type="ECO:0000256" key="2">
    <source>
        <dbReference type="ARBA" id="ARBA00010147"/>
    </source>
</evidence>
<dbReference type="EMBL" id="JAUYZG010000002">
    <property type="protein sequence ID" value="KAK2913232.1"/>
    <property type="molecule type" value="Genomic_DNA"/>
</dbReference>
<dbReference type="GO" id="GO:0046872">
    <property type="term" value="F:metal ion binding"/>
    <property type="evidence" value="ECO:0007669"/>
    <property type="project" value="UniProtKB-KW"/>
</dbReference>
<keyword evidence="8" id="KW-0732">Signal</keyword>
<keyword evidence="5" id="KW-0430">Lectin</keyword>
<evidence type="ECO:0000313" key="11">
    <source>
        <dbReference type="Proteomes" id="UP001187343"/>
    </source>
</evidence>
<protein>
    <recommendedName>
        <fullName evidence="9">Fucolectin tachylectin-4 pentraxin-1 domain-containing protein</fullName>
    </recommendedName>
</protein>
<comment type="function">
    <text evidence="1">Acts as a defensive agent. Recognizes blood group fucosylated oligosaccharides including A, B, H and Lewis B-type antigens. Does not recognize Lewis A antigen and has low affinity for monovalent haptens.</text>
</comment>
<evidence type="ECO:0000256" key="8">
    <source>
        <dbReference type="SAM" id="SignalP"/>
    </source>
</evidence>
<evidence type="ECO:0000256" key="1">
    <source>
        <dbReference type="ARBA" id="ARBA00002219"/>
    </source>
</evidence>
<dbReference type="Proteomes" id="UP001187343">
    <property type="component" value="Unassembled WGS sequence"/>
</dbReference>
<feature type="chain" id="PRO_5041664087" description="Fucolectin tachylectin-4 pentraxin-1 domain-containing protein" evidence="8">
    <location>
        <begin position="24"/>
        <end position="228"/>
    </location>
</feature>
<comment type="similarity">
    <text evidence="2">Belongs to the fucolectin family.</text>
</comment>
<dbReference type="PANTHER" id="PTHR45713:SF6">
    <property type="entry name" value="F5_8 TYPE C DOMAIN-CONTAINING PROTEIN"/>
    <property type="match status" value="1"/>
</dbReference>
<dbReference type="InterPro" id="IPR051941">
    <property type="entry name" value="BG_Antigen-Binding_Lectin"/>
</dbReference>
<reference evidence="10" key="1">
    <citation type="submission" date="2023-08" db="EMBL/GenBank/DDBJ databases">
        <title>Chromosome-level Genome Assembly of mud carp (Cirrhinus molitorella).</title>
        <authorList>
            <person name="Liu H."/>
        </authorList>
    </citation>
    <scope>NUCLEOTIDE SEQUENCE</scope>
    <source>
        <strain evidence="10">Prfri</strain>
        <tissue evidence="10">Muscle</tissue>
    </source>
</reference>
<dbReference type="InterPro" id="IPR006585">
    <property type="entry name" value="FTP1"/>
</dbReference>
<organism evidence="10 11">
    <name type="scientific">Cirrhinus molitorella</name>
    <name type="common">mud carp</name>
    <dbReference type="NCBI Taxonomy" id="172907"/>
    <lineage>
        <taxon>Eukaryota</taxon>
        <taxon>Metazoa</taxon>
        <taxon>Chordata</taxon>
        <taxon>Craniata</taxon>
        <taxon>Vertebrata</taxon>
        <taxon>Euteleostomi</taxon>
        <taxon>Actinopterygii</taxon>
        <taxon>Neopterygii</taxon>
        <taxon>Teleostei</taxon>
        <taxon>Ostariophysi</taxon>
        <taxon>Cypriniformes</taxon>
        <taxon>Cyprinidae</taxon>
        <taxon>Labeoninae</taxon>
        <taxon>Labeonini</taxon>
        <taxon>Cirrhinus</taxon>
    </lineage>
</organism>
<evidence type="ECO:0000313" key="10">
    <source>
        <dbReference type="EMBL" id="KAK2913232.1"/>
    </source>
</evidence>
<comment type="caution">
    <text evidence="10">The sequence shown here is derived from an EMBL/GenBank/DDBJ whole genome shotgun (WGS) entry which is preliminary data.</text>
</comment>
<dbReference type="SMART" id="SM00607">
    <property type="entry name" value="FTP"/>
    <property type="match status" value="1"/>
</dbReference>
<evidence type="ECO:0000256" key="7">
    <source>
        <dbReference type="ARBA" id="ARBA00023157"/>
    </source>
</evidence>
<sequence length="228" mass="25151">MMGIIQCWLLLLGLFSVWVQADGAKDNLARKGTATQSTIFNDLLAHRAIDGGKDISMNSASCAATFPEARPWWRLDLKADYRVSIVVVTYREDCCPDNRKDFEVRFGSSLLDNGNTNPSCAAISSDLVANSVTYSCSDRMGQHVNVLISGFFKVLLLCEVEVYESDFLTQSFLKIAFDSTADLTDPSVKDNVLKKLKSALALRGITNVTLSWSQTPEKAVIQNQHENG</sequence>
<dbReference type="Gene3D" id="2.60.120.260">
    <property type="entry name" value="Galactose-binding domain-like"/>
    <property type="match status" value="1"/>
</dbReference>
<evidence type="ECO:0000256" key="4">
    <source>
        <dbReference type="ARBA" id="ARBA00022723"/>
    </source>
</evidence>
<dbReference type="InterPro" id="IPR008979">
    <property type="entry name" value="Galactose-bd-like_sf"/>
</dbReference>
<dbReference type="GO" id="GO:0042806">
    <property type="term" value="F:fucose binding"/>
    <property type="evidence" value="ECO:0007669"/>
    <property type="project" value="UniProtKB-ARBA"/>
</dbReference>
<evidence type="ECO:0000256" key="3">
    <source>
        <dbReference type="ARBA" id="ARBA00011233"/>
    </source>
</evidence>
<evidence type="ECO:0000256" key="5">
    <source>
        <dbReference type="ARBA" id="ARBA00022734"/>
    </source>
</evidence>
<feature type="signal peptide" evidence="8">
    <location>
        <begin position="1"/>
        <end position="23"/>
    </location>
</feature>
<dbReference type="GO" id="GO:0001868">
    <property type="term" value="P:regulation of complement activation, lectin pathway"/>
    <property type="evidence" value="ECO:0007669"/>
    <property type="project" value="UniProtKB-ARBA"/>
</dbReference>